<dbReference type="PRINTS" id="PR00125">
    <property type="entry name" value="ATPASEDELTA"/>
</dbReference>
<evidence type="ECO:0000256" key="3">
    <source>
        <dbReference type="ARBA" id="ARBA00022781"/>
    </source>
</evidence>
<gene>
    <name evidence="7" type="ORF">A3A63_00530</name>
</gene>
<dbReference type="GO" id="GO:0016020">
    <property type="term" value="C:membrane"/>
    <property type="evidence" value="ECO:0007669"/>
    <property type="project" value="UniProtKB-SubCell"/>
</dbReference>
<dbReference type="GO" id="GO:0046933">
    <property type="term" value="F:proton-transporting ATP synthase activity, rotational mechanism"/>
    <property type="evidence" value="ECO:0007669"/>
    <property type="project" value="InterPro"/>
</dbReference>
<accession>A0A1F6B3C5</accession>
<sequence>MDKALTKDARGFVDGVVSYLRTDGKLKSITPKVEAFLHNVTSQTRKEKVAYVQSSVELAPGEKTSLAKLLEKLIGHEVSLEPSVNPDLLGGITIQVGDWVVDTSVKSQLEQMAQSLL</sequence>
<protein>
    <submittedName>
        <fullName evidence="7">ATP synthase F1 subunit delta</fullName>
    </submittedName>
</protein>
<keyword evidence="6" id="KW-0066">ATP synthesis</keyword>
<evidence type="ECO:0000313" key="7">
    <source>
        <dbReference type="EMBL" id="OGG31252.1"/>
    </source>
</evidence>
<dbReference type="EMBL" id="MFJX01000019">
    <property type="protein sequence ID" value="OGG31252.1"/>
    <property type="molecule type" value="Genomic_DNA"/>
</dbReference>
<evidence type="ECO:0000256" key="1">
    <source>
        <dbReference type="ARBA" id="ARBA00004370"/>
    </source>
</evidence>
<dbReference type="NCBIfam" id="TIGR01145">
    <property type="entry name" value="ATP_synt_delta"/>
    <property type="match status" value="1"/>
</dbReference>
<name>A0A1F6B3C5_9BACT</name>
<comment type="subcellular location">
    <subcellularLocation>
        <location evidence="1">Membrane</location>
    </subcellularLocation>
</comment>
<dbReference type="Proteomes" id="UP000176450">
    <property type="component" value="Unassembled WGS sequence"/>
</dbReference>
<keyword evidence="2" id="KW-0813">Transport</keyword>
<keyword evidence="3" id="KW-0375">Hydrogen ion transport</keyword>
<evidence type="ECO:0000256" key="6">
    <source>
        <dbReference type="ARBA" id="ARBA00023310"/>
    </source>
</evidence>
<evidence type="ECO:0000256" key="2">
    <source>
        <dbReference type="ARBA" id="ARBA00022448"/>
    </source>
</evidence>
<dbReference type="InterPro" id="IPR000711">
    <property type="entry name" value="ATPase_OSCP/dsu"/>
</dbReference>
<dbReference type="PROSITE" id="PS00389">
    <property type="entry name" value="ATPASE_DELTA"/>
    <property type="match status" value="1"/>
</dbReference>
<organism evidence="7 8">
    <name type="scientific">Candidatus Gottesmanbacteria bacterium RIFCSPLOWO2_01_FULL_46_9</name>
    <dbReference type="NCBI Taxonomy" id="1798394"/>
    <lineage>
        <taxon>Bacteria</taxon>
        <taxon>Candidatus Gottesmaniibacteriota</taxon>
    </lineage>
</organism>
<dbReference type="PANTHER" id="PTHR11910">
    <property type="entry name" value="ATP SYNTHASE DELTA CHAIN"/>
    <property type="match status" value="1"/>
</dbReference>
<dbReference type="AlphaFoldDB" id="A0A1F6B3C5"/>
<proteinExistence type="predicted"/>
<dbReference type="InterPro" id="IPR020781">
    <property type="entry name" value="ATPase_OSCP/d_CS"/>
</dbReference>
<dbReference type="Pfam" id="PF00213">
    <property type="entry name" value="OSCP"/>
    <property type="match status" value="1"/>
</dbReference>
<evidence type="ECO:0000256" key="5">
    <source>
        <dbReference type="ARBA" id="ARBA00023136"/>
    </source>
</evidence>
<evidence type="ECO:0000313" key="8">
    <source>
        <dbReference type="Proteomes" id="UP000176450"/>
    </source>
</evidence>
<evidence type="ECO:0000256" key="4">
    <source>
        <dbReference type="ARBA" id="ARBA00023065"/>
    </source>
</evidence>
<keyword evidence="5" id="KW-0472">Membrane</keyword>
<comment type="caution">
    <text evidence="7">The sequence shown here is derived from an EMBL/GenBank/DDBJ whole genome shotgun (WGS) entry which is preliminary data.</text>
</comment>
<reference evidence="7 8" key="1">
    <citation type="journal article" date="2016" name="Nat. Commun.">
        <title>Thousands of microbial genomes shed light on interconnected biogeochemical processes in an aquifer system.</title>
        <authorList>
            <person name="Anantharaman K."/>
            <person name="Brown C.T."/>
            <person name="Hug L.A."/>
            <person name="Sharon I."/>
            <person name="Castelle C.J."/>
            <person name="Probst A.J."/>
            <person name="Thomas B.C."/>
            <person name="Singh A."/>
            <person name="Wilkins M.J."/>
            <person name="Karaoz U."/>
            <person name="Brodie E.L."/>
            <person name="Williams K.H."/>
            <person name="Hubbard S.S."/>
            <person name="Banfield J.F."/>
        </authorList>
    </citation>
    <scope>NUCLEOTIDE SEQUENCE [LARGE SCALE GENOMIC DNA]</scope>
</reference>
<keyword evidence="4" id="KW-0406">Ion transport</keyword>